<name>A0A444H930_9FLAO</name>
<dbReference type="AlphaFoldDB" id="A0A444H930"/>
<dbReference type="Proteomes" id="UP000287527">
    <property type="component" value="Unassembled WGS sequence"/>
</dbReference>
<feature type="transmembrane region" description="Helical" evidence="1">
    <location>
        <begin position="26"/>
        <end position="48"/>
    </location>
</feature>
<reference evidence="2 3" key="1">
    <citation type="submission" date="2019-01" db="EMBL/GenBank/DDBJ databases">
        <title>Flavobacterium sp. nov.,isolated from freshwater.</title>
        <authorList>
            <person name="Zhang R."/>
            <person name="Du Z.-J."/>
        </authorList>
    </citation>
    <scope>NUCLEOTIDE SEQUENCE [LARGE SCALE GENOMIC DNA]</scope>
    <source>
        <strain evidence="2 3">1E403</strain>
    </source>
</reference>
<sequence length="106" mass="12228">MNLIAFTFQAIIPLAAVPKKGFTMEPFMYLGGGLVTVVVAAVLMHFFIYNPVHKKLKDVKQDKPTPFQENEQFYTQYLIWVSQNGLNLHFEKRDVDVNAVYDEDDE</sequence>
<gene>
    <name evidence="2" type="ORF">EPI11_12200</name>
</gene>
<dbReference type="RefSeq" id="WP_128390256.1">
    <property type="nucleotide sequence ID" value="NZ_SBII01000008.1"/>
</dbReference>
<comment type="caution">
    <text evidence="2">The sequence shown here is derived from an EMBL/GenBank/DDBJ whole genome shotgun (WGS) entry which is preliminary data.</text>
</comment>
<keyword evidence="1" id="KW-1133">Transmembrane helix</keyword>
<dbReference type="EMBL" id="SBII01000008">
    <property type="protein sequence ID" value="RWW99707.1"/>
    <property type="molecule type" value="Genomic_DNA"/>
</dbReference>
<evidence type="ECO:0000313" key="2">
    <source>
        <dbReference type="EMBL" id="RWW99707.1"/>
    </source>
</evidence>
<evidence type="ECO:0000256" key="1">
    <source>
        <dbReference type="SAM" id="Phobius"/>
    </source>
</evidence>
<keyword evidence="1" id="KW-0812">Transmembrane</keyword>
<proteinExistence type="predicted"/>
<protein>
    <submittedName>
        <fullName evidence="2">Uncharacterized protein</fullName>
    </submittedName>
</protein>
<accession>A0A444H930</accession>
<keyword evidence="3" id="KW-1185">Reference proteome</keyword>
<keyword evidence="1" id="KW-0472">Membrane</keyword>
<evidence type="ECO:0000313" key="3">
    <source>
        <dbReference type="Proteomes" id="UP000287527"/>
    </source>
</evidence>
<organism evidence="2 3">
    <name type="scientific">Flavobacterium cerinum</name>
    <dbReference type="NCBI Taxonomy" id="2502784"/>
    <lineage>
        <taxon>Bacteria</taxon>
        <taxon>Pseudomonadati</taxon>
        <taxon>Bacteroidota</taxon>
        <taxon>Flavobacteriia</taxon>
        <taxon>Flavobacteriales</taxon>
        <taxon>Flavobacteriaceae</taxon>
        <taxon>Flavobacterium</taxon>
    </lineage>
</organism>